<dbReference type="EMBL" id="FMAI01000016">
    <property type="protein sequence ID" value="SCB52100.1"/>
    <property type="molecule type" value="Genomic_DNA"/>
</dbReference>
<evidence type="ECO:0000313" key="2">
    <source>
        <dbReference type="EMBL" id="SCB52100.1"/>
    </source>
</evidence>
<evidence type="ECO:0000259" key="1">
    <source>
        <dbReference type="Pfam" id="PF13020"/>
    </source>
</evidence>
<reference evidence="3" key="1">
    <citation type="submission" date="2016-08" db="EMBL/GenBank/DDBJ databases">
        <authorList>
            <person name="Varghese N."/>
            <person name="Submissions Spin"/>
        </authorList>
    </citation>
    <scope>NUCLEOTIDE SEQUENCE [LARGE SCALE GENOMIC DNA]</scope>
    <source>
        <strain evidence="3">ERR11</strain>
    </source>
</reference>
<keyword evidence="3" id="KW-1185">Reference proteome</keyword>
<gene>
    <name evidence="2" type="ORF">GA0061098_1016164</name>
</gene>
<dbReference type="Pfam" id="PF13020">
    <property type="entry name" value="NOV_C"/>
    <property type="match status" value="1"/>
</dbReference>
<sequence>MWNFAPDAGKCYGYVMTGKFSGLDLRKVRSSGRPWLSNAELAGVDIVFIARRPDHGQVVVGWYRNATVFHKSYRKRPNPKPKPHWDKLDYLCEVDCENAVLLPESERTENVPYAPVHGRGLPGHSHVWYGGSAEGKKLTDRLRRYMNRKQPGTILRSANPPPLNGEKRLNKKLILAVENASMLATTKHFEQAGYSVREVHRDCCGWDLTAERSGNILRLEVKGHIGDVVRFELTPNEYAKMALLNKDYRVCVVRKALVSDTVEVFAPRRTPDGLWELWDKSNGTVLKLGEFIAARASEIA</sequence>
<name>A0A1C3XIJ0_9BRAD</name>
<dbReference type="InterPro" id="IPR024975">
    <property type="entry name" value="NOV_C"/>
</dbReference>
<feature type="domain" description="Protein NO VEIN C-terminal" evidence="1">
    <location>
        <begin position="178"/>
        <end position="256"/>
    </location>
</feature>
<organism evidence="2 3">
    <name type="scientific">Bradyrhizobium shewense</name>
    <dbReference type="NCBI Taxonomy" id="1761772"/>
    <lineage>
        <taxon>Bacteria</taxon>
        <taxon>Pseudomonadati</taxon>
        <taxon>Pseudomonadota</taxon>
        <taxon>Alphaproteobacteria</taxon>
        <taxon>Hyphomicrobiales</taxon>
        <taxon>Nitrobacteraceae</taxon>
        <taxon>Bradyrhizobium</taxon>
    </lineage>
</organism>
<accession>A0A1C3XIJ0</accession>
<dbReference type="AlphaFoldDB" id="A0A1C3XIJ0"/>
<dbReference type="Proteomes" id="UP000199184">
    <property type="component" value="Unassembled WGS sequence"/>
</dbReference>
<protein>
    <recommendedName>
        <fullName evidence="1">Protein NO VEIN C-terminal domain-containing protein</fullName>
    </recommendedName>
</protein>
<evidence type="ECO:0000313" key="3">
    <source>
        <dbReference type="Proteomes" id="UP000199184"/>
    </source>
</evidence>
<proteinExistence type="predicted"/>